<name>C4GA74_9FIRM</name>
<dbReference type="STRING" id="626523.GCWU000342_00020"/>
<keyword evidence="2" id="KW-1185">Reference proteome</keyword>
<dbReference type="HOGENOM" id="CLU_031688_0_0_9"/>
<organism evidence="1 2">
    <name type="scientific">Shuttleworthella satelles DSM 14600</name>
    <dbReference type="NCBI Taxonomy" id="626523"/>
    <lineage>
        <taxon>Bacteria</taxon>
        <taxon>Bacillati</taxon>
        <taxon>Bacillota</taxon>
        <taxon>Clostridia</taxon>
        <taxon>Lachnospirales</taxon>
        <taxon>Lachnospiraceae</taxon>
        <taxon>Shuttleworthella</taxon>
    </lineage>
</organism>
<proteinExistence type="predicted"/>
<evidence type="ECO:0008006" key="3">
    <source>
        <dbReference type="Google" id="ProtNLM"/>
    </source>
</evidence>
<comment type="caution">
    <text evidence="1">The sequence shown here is derived from an EMBL/GenBank/DDBJ whole genome shotgun (WGS) entry which is preliminary data.</text>
</comment>
<dbReference type="AlphaFoldDB" id="C4GA74"/>
<evidence type="ECO:0000313" key="2">
    <source>
        <dbReference type="Proteomes" id="UP000003494"/>
    </source>
</evidence>
<reference evidence="1" key="1">
    <citation type="submission" date="2009-04" db="EMBL/GenBank/DDBJ databases">
        <authorList>
            <person name="Weinstock G."/>
            <person name="Sodergren E."/>
            <person name="Clifton S."/>
            <person name="Fulton L."/>
            <person name="Fulton B."/>
            <person name="Courtney L."/>
            <person name="Fronick C."/>
            <person name="Harrison M."/>
            <person name="Strong C."/>
            <person name="Farmer C."/>
            <person name="Delahaunty K."/>
            <person name="Markovic C."/>
            <person name="Hall O."/>
            <person name="Minx P."/>
            <person name="Tomlinson C."/>
            <person name="Mitreva M."/>
            <person name="Nelson J."/>
            <person name="Hou S."/>
            <person name="Wollam A."/>
            <person name="Pepin K.H."/>
            <person name="Johnson M."/>
            <person name="Bhonagiri V."/>
            <person name="Nash W.E."/>
            <person name="Warren W."/>
            <person name="Chinwalla A."/>
            <person name="Mardis E.R."/>
            <person name="Wilson R.K."/>
        </authorList>
    </citation>
    <scope>NUCLEOTIDE SEQUENCE [LARGE SCALE GENOMIC DNA]</scope>
    <source>
        <strain evidence="1">DSM 14600</strain>
    </source>
</reference>
<dbReference type="Proteomes" id="UP000003494">
    <property type="component" value="Unassembled WGS sequence"/>
</dbReference>
<evidence type="ECO:0000313" key="1">
    <source>
        <dbReference type="EMBL" id="EEP28680.1"/>
    </source>
</evidence>
<protein>
    <recommendedName>
        <fullName evidence="3">Alcohol acetyltransferase</fullName>
    </recommendedName>
</protein>
<sequence>MVLATAEDFTAKNLLLDGNVTLCSEGGKGEESMGKRERSWEKLDNTANIFPVIASDQMTNTYRISCCLKELVDAETLQEAVDLVTPRFPGFHVRLRRGVFWYYLEENHKPAPRVKEEHAYPCRLIHTSRNNSYLFRVSYFRDRINLEVFHALADGVGAIGFLREIVYQYLRLAHEELRREGDGLSPETSLDREDAFLRNYRRAHKNQYKSGKAYLIRGRKLPADAMGVFHGYMSLGQIREVARNRYGVSINEYLIAAYVWAVYREDYHRLVRSGRPLRVAVPVNLRPFFASETTKNFFVMVSAEFLPQKEDYSFAEIAGMIHKSLRSQITRENLEAIFSYNVSNQDYLAARAVPLPLKNLAMRFIYNRTAAANTTTITNIGNISVEDKYRSYIRAFHCFLAFSRGQGLKATITSYQDTLVFSVSSRWEGTGIQRDIFRQIARDGIELALECNGGNE</sequence>
<gene>
    <name evidence="1" type="ORF">GCWU000342_00020</name>
</gene>
<dbReference type="EMBL" id="ACIP02000001">
    <property type="protein sequence ID" value="EEP28680.1"/>
    <property type="molecule type" value="Genomic_DNA"/>
</dbReference>
<dbReference type="eggNOG" id="COG4908">
    <property type="taxonomic scope" value="Bacteria"/>
</dbReference>
<accession>C4GA74</accession>